<evidence type="ECO:0000259" key="9">
    <source>
        <dbReference type="Pfam" id="PF23300"/>
    </source>
</evidence>
<dbReference type="InterPro" id="IPR056548">
    <property type="entry name" value="HEAT_Nup120"/>
</dbReference>
<sequence length="1235" mass="139224">MAAAPILYQETRTSPTPALPSSILHINAGGNSTFSLGRKRPFDEISGVDEESYARNHLATEGSVFFRPKSKVPHSFSWRILNDRQLLEVQCVDLVLDNKHSKADSFLTFHISLSSKIVPGGVALADVEEKDALEIFVITTNNELYTITLRRDLLVRETVPADFDSATCVKKYSPSAFSNKHPYRFVAFSHRELFVSLHDGSMLKLSREQNESGSNWRETHFSEGGWSGTLKRQLPLYRPRTVRYGKVELFDDAIAAIAKSPDGKYIWTVGLDHVLKAWNAETGKIAAQSDLVEDTQDEDERKKQPRYLMSPEQSALLQIVAPPAAADRRAVSKANVSGPYFIVAHSPKDHRFVFYEVTTAFSSIDGDRIEFQNMQPHSELIPPIDVLLNTTIWLLEHFCVKPGPEWSNSQLWLRARSGVVCKTFMLPFDLLVNGNAVDLSEAFQSGWTAVDSSYLTTEQLKGSADFEALGTDADCDLTSSERWLQYLFYPGRFTQASLETALHIYRKGRSLPKTSGKSLTTQPLKQRMVDAISSKILLRRLPNDQPDYDRYQSDLQTQWGTYFSVLSHLHNRRHESIGFAFDLDHELPWTVCADFIAPARASSAIELLELNADLLMSGKAAEMHPTISNRIWQKDEEVITSQLMAVAQQFRRYFPATTQEKLRATAVFHALEPEIDSSEQDKEDKLDTIYASCGLQDSITDADYDSLNDAAEAFGGLGSVTDDMILAVIELAEDLNYGHDRGEKLARYGRRVTIAIVQETLVRMQAMLLDLLALISFLHCDLEQGELSAGFNPLQMYDSIMLRLKHTELCLWLVRNTEQLTQGAEPQTLYESMFKGGWTPSRNEDLTLPELLTVWSRNWCLGLDSGKLHTITAGILGHLIQHKHFDLAQDFTKFLPDTAWIAYLKGRLYLATGDYAVASIAFKAGAEELSNHSPNEENFLSNDERNYFGRKGPAGMMFYFQHVSSLYEGLKNYAYTADFAALALGQIDGKKLDQQLKRIDHQKSIQDSPLPKKVENMGEELAVIRIKEATIELWNRLFNARVQTGHFELAYDVLKHIQNPALQKSNLQTLLQTCVKSDAVSILLSLPLEGELVSEADRILLQLAKRSISSGLPSGPPYHEILFAFRAQHSNFRGAAAILYEHLERLRITHRMAILDPDDETLIHIYVLLINTLACCGEEAWLLADPPHDIPGAERKRKLVTLDDIRRDYTAELDRRSDISQGRFPLFGGDEMDML</sequence>
<dbReference type="AlphaFoldDB" id="A0AAI8Z183"/>
<dbReference type="InterPro" id="IPR048884">
    <property type="entry name" value="Nup120_helical"/>
</dbReference>
<dbReference type="InterPro" id="IPR011047">
    <property type="entry name" value="Quinoprotein_ADH-like_sf"/>
</dbReference>
<accession>A0AAI8Z183</accession>
<feature type="domain" description="Nucleoporin Nup120 helical" evidence="8">
    <location>
        <begin position="678"/>
        <end position="799"/>
    </location>
</feature>
<dbReference type="EMBL" id="CAVMBE010000038">
    <property type="protein sequence ID" value="CAK4030572.1"/>
    <property type="molecule type" value="Genomic_DNA"/>
</dbReference>
<dbReference type="Pfam" id="PF11715">
    <property type="entry name" value="Beta-prop_Nup120_160"/>
    <property type="match status" value="1"/>
</dbReference>
<comment type="caution">
    <text evidence="10">The sequence shown here is derived from an EMBL/GenBank/DDBJ whole genome shotgun (WGS) entry which is preliminary data.</text>
</comment>
<evidence type="ECO:0000313" key="10">
    <source>
        <dbReference type="EMBL" id="CAK4030572.1"/>
    </source>
</evidence>
<dbReference type="InterPro" id="IPR059141">
    <property type="entry name" value="Beta-prop_Nup120_160"/>
</dbReference>
<name>A0AAI8Z183_9PEZI</name>
<dbReference type="InterPro" id="IPR019775">
    <property type="entry name" value="WD40_repeat_CS"/>
</dbReference>
<dbReference type="PROSITE" id="PS50082">
    <property type="entry name" value="WD_REPEATS_2"/>
    <property type="match status" value="1"/>
</dbReference>
<keyword evidence="2" id="KW-0813">Transport</keyword>
<dbReference type="PROSITE" id="PS00678">
    <property type="entry name" value="WD_REPEATS_1"/>
    <property type="match status" value="1"/>
</dbReference>
<gene>
    <name evidence="10" type="ORF">LECACI_7A005730</name>
</gene>
<comment type="subcellular location">
    <subcellularLocation>
        <location evidence="1">Nucleus</location>
    </subcellularLocation>
</comment>
<dbReference type="SUPFAM" id="SSF50998">
    <property type="entry name" value="Quinoprotein alcohol dehydrogenase-like"/>
    <property type="match status" value="1"/>
</dbReference>
<dbReference type="GO" id="GO:0017056">
    <property type="term" value="F:structural constituent of nuclear pore"/>
    <property type="evidence" value="ECO:0007669"/>
    <property type="project" value="TreeGrafter"/>
</dbReference>
<keyword evidence="4" id="KW-0677">Repeat</keyword>
<organism evidence="10 11">
    <name type="scientific">Lecanosticta acicola</name>
    <dbReference type="NCBI Taxonomy" id="111012"/>
    <lineage>
        <taxon>Eukaryota</taxon>
        <taxon>Fungi</taxon>
        <taxon>Dikarya</taxon>
        <taxon>Ascomycota</taxon>
        <taxon>Pezizomycotina</taxon>
        <taxon>Dothideomycetes</taxon>
        <taxon>Dothideomycetidae</taxon>
        <taxon>Mycosphaerellales</taxon>
        <taxon>Mycosphaerellaceae</taxon>
        <taxon>Lecanosticta</taxon>
    </lineage>
</organism>
<evidence type="ECO:0000313" key="11">
    <source>
        <dbReference type="Proteomes" id="UP001296104"/>
    </source>
</evidence>
<dbReference type="Pfam" id="PF21486">
    <property type="entry name" value="NUP120_helical"/>
    <property type="match status" value="1"/>
</dbReference>
<dbReference type="PANTHER" id="PTHR21286">
    <property type="entry name" value="NUCLEAR PORE COMPLEX PROTEIN NUP160"/>
    <property type="match status" value="1"/>
</dbReference>
<evidence type="ECO:0000259" key="7">
    <source>
        <dbReference type="Pfam" id="PF11715"/>
    </source>
</evidence>
<dbReference type="InterPro" id="IPR021717">
    <property type="entry name" value="Nucleoporin_Nup160"/>
</dbReference>
<feature type="repeat" description="WD" evidence="6">
    <location>
        <begin position="247"/>
        <end position="288"/>
    </location>
</feature>
<dbReference type="InterPro" id="IPR015943">
    <property type="entry name" value="WD40/YVTN_repeat-like_dom_sf"/>
</dbReference>
<evidence type="ECO:0000256" key="1">
    <source>
        <dbReference type="ARBA" id="ARBA00004123"/>
    </source>
</evidence>
<dbReference type="Pfam" id="PF23300">
    <property type="entry name" value="HEAT_Nup120"/>
    <property type="match status" value="1"/>
</dbReference>
<evidence type="ECO:0000256" key="6">
    <source>
        <dbReference type="PROSITE-ProRule" id="PRU00221"/>
    </source>
</evidence>
<dbReference type="GO" id="GO:0005643">
    <property type="term" value="C:nuclear pore"/>
    <property type="evidence" value="ECO:0007669"/>
    <property type="project" value="TreeGrafter"/>
</dbReference>
<evidence type="ECO:0000256" key="3">
    <source>
        <dbReference type="ARBA" id="ARBA00022574"/>
    </source>
</evidence>
<dbReference type="PANTHER" id="PTHR21286:SF0">
    <property type="entry name" value="NUCLEAR PORE COMPLEX PROTEIN NUP160"/>
    <property type="match status" value="1"/>
</dbReference>
<reference evidence="10" key="1">
    <citation type="submission" date="2023-11" db="EMBL/GenBank/DDBJ databases">
        <authorList>
            <person name="Alioto T."/>
            <person name="Alioto T."/>
            <person name="Gomez Garrido J."/>
        </authorList>
    </citation>
    <scope>NUCLEOTIDE SEQUENCE</scope>
</reference>
<feature type="domain" description="Nucleoporin Nup120/160 beta-propeller" evidence="7">
    <location>
        <begin position="75"/>
        <end position="606"/>
    </location>
</feature>
<evidence type="ECO:0000256" key="2">
    <source>
        <dbReference type="ARBA" id="ARBA00022448"/>
    </source>
</evidence>
<dbReference type="Gene3D" id="2.130.10.10">
    <property type="entry name" value="YVTN repeat-like/Quinoprotein amine dehydrogenase"/>
    <property type="match status" value="1"/>
</dbReference>
<dbReference type="InterPro" id="IPR001680">
    <property type="entry name" value="WD40_rpt"/>
</dbReference>
<protein>
    <submittedName>
        <fullName evidence="10">Uncharacterized protein RCC_08407</fullName>
    </submittedName>
</protein>
<evidence type="ECO:0000256" key="4">
    <source>
        <dbReference type="ARBA" id="ARBA00022737"/>
    </source>
</evidence>
<evidence type="ECO:0000259" key="8">
    <source>
        <dbReference type="Pfam" id="PF21486"/>
    </source>
</evidence>
<proteinExistence type="predicted"/>
<keyword evidence="11" id="KW-1185">Reference proteome</keyword>
<keyword evidence="5" id="KW-0539">Nucleus</keyword>
<keyword evidence="3 6" id="KW-0853">WD repeat</keyword>
<dbReference type="Proteomes" id="UP001296104">
    <property type="component" value="Unassembled WGS sequence"/>
</dbReference>
<feature type="domain" description="Nucleoporin nup120-like HEAT repeat" evidence="9">
    <location>
        <begin position="875"/>
        <end position="1075"/>
    </location>
</feature>
<evidence type="ECO:0000256" key="5">
    <source>
        <dbReference type="ARBA" id="ARBA00023242"/>
    </source>
</evidence>